<keyword evidence="2" id="KW-1185">Reference proteome</keyword>
<dbReference type="Proteomes" id="UP000032668">
    <property type="component" value="Unassembled WGS sequence"/>
</dbReference>
<dbReference type="EMBL" id="BANC01000089">
    <property type="protein sequence ID" value="GAN81365.1"/>
    <property type="molecule type" value="Genomic_DNA"/>
</dbReference>
<organism evidence="1 2">
    <name type="scientific">Acidocella aminolytica 101 = DSM 11237</name>
    <dbReference type="NCBI Taxonomy" id="1120923"/>
    <lineage>
        <taxon>Bacteria</taxon>
        <taxon>Pseudomonadati</taxon>
        <taxon>Pseudomonadota</taxon>
        <taxon>Alphaproteobacteria</taxon>
        <taxon>Acetobacterales</taxon>
        <taxon>Acidocellaceae</taxon>
        <taxon>Acidocella</taxon>
    </lineage>
</organism>
<evidence type="ECO:0000313" key="1">
    <source>
        <dbReference type="EMBL" id="GAN81365.1"/>
    </source>
</evidence>
<accession>A0A0D6PHW7</accession>
<sequence length="67" mass="7522">MIFRKSKPESPNIRHIGIESEMNLTPSTAIGRAVLTAFQFAFSHYLDASVVHPQMQSACTHAARERH</sequence>
<evidence type="ECO:0000313" key="2">
    <source>
        <dbReference type="Proteomes" id="UP000032668"/>
    </source>
</evidence>
<gene>
    <name evidence="1" type="ORF">Aam_091_022</name>
</gene>
<protein>
    <submittedName>
        <fullName evidence="1">Uncharacterized protein</fullName>
    </submittedName>
</protein>
<comment type="caution">
    <text evidence="1">The sequence shown here is derived from an EMBL/GenBank/DDBJ whole genome shotgun (WGS) entry which is preliminary data.</text>
</comment>
<reference evidence="1 2" key="1">
    <citation type="submission" date="2012-11" db="EMBL/GenBank/DDBJ databases">
        <title>Whole genome sequence of Acidocella aminolytica 101 = DSM 11237.</title>
        <authorList>
            <person name="Azuma Y."/>
            <person name="Higashiura N."/>
            <person name="Hirakawa H."/>
            <person name="Matsushita K."/>
        </authorList>
    </citation>
    <scope>NUCLEOTIDE SEQUENCE [LARGE SCALE GENOMIC DNA]</scope>
    <source>
        <strain evidence="2">101 / DSM 11237</strain>
    </source>
</reference>
<name>A0A0D6PHW7_9PROT</name>
<dbReference type="AlphaFoldDB" id="A0A0D6PHW7"/>
<proteinExistence type="predicted"/>